<dbReference type="CDD" id="cd02440">
    <property type="entry name" value="AdoMet_MTases"/>
    <property type="match status" value="1"/>
</dbReference>
<dbReference type="Gene3D" id="3.40.50.150">
    <property type="entry name" value="Vaccinia Virus protein VP39"/>
    <property type="match status" value="1"/>
</dbReference>
<gene>
    <name evidence="2" type="ORF">ENV60_01330</name>
</gene>
<feature type="domain" description="Methyltransferase type 11" evidence="1">
    <location>
        <begin position="41"/>
        <end position="141"/>
    </location>
</feature>
<accession>A0A7C4TFS9</accession>
<dbReference type="GO" id="GO:0032259">
    <property type="term" value="P:methylation"/>
    <property type="evidence" value="ECO:0007669"/>
    <property type="project" value="UniProtKB-KW"/>
</dbReference>
<evidence type="ECO:0000259" key="1">
    <source>
        <dbReference type="Pfam" id="PF08241"/>
    </source>
</evidence>
<dbReference type="InterPro" id="IPR013216">
    <property type="entry name" value="Methyltransf_11"/>
</dbReference>
<keyword evidence="2" id="KW-0808">Transferase</keyword>
<proteinExistence type="predicted"/>
<evidence type="ECO:0000313" key="2">
    <source>
        <dbReference type="EMBL" id="HGV96925.1"/>
    </source>
</evidence>
<name>A0A7C4TFS9_UNCW3</name>
<comment type="caution">
    <text evidence="2">The sequence shown here is derived from an EMBL/GenBank/DDBJ whole genome shotgun (WGS) entry which is preliminary data.</text>
</comment>
<dbReference type="EMBL" id="DTGZ01000024">
    <property type="protein sequence ID" value="HGV96925.1"/>
    <property type="molecule type" value="Genomic_DNA"/>
</dbReference>
<dbReference type="GO" id="GO:0008757">
    <property type="term" value="F:S-adenosylmethionine-dependent methyltransferase activity"/>
    <property type="evidence" value="ECO:0007669"/>
    <property type="project" value="InterPro"/>
</dbReference>
<dbReference type="PANTHER" id="PTHR43591">
    <property type="entry name" value="METHYLTRANSFERASE"/>
    <property type="match status" value="1"/>
</dbReference>
<dbReference type="PANTHER" id="PTHR43591:SF24">
    <property type="entry name" value="2-METHOXY-6-POLYPRENYL-1,4-BENZOQUINOL METHYLASE, MITOCHONDRIAL"/>
    <property type="match status" value="1"/>
</dbReference>
<dbReference type="SUPFAM" id="SSF53335">
    <property type="entry name" value="S-adenosyl-L-methionine-dependent methyltransferases"/>
    <property type="match status" value="1"/>
</dbReference>
<dbReference type="Pfam" id="PF08241">
    <property type="entry name" value="Methyltransf_11"/>
    <property type="match status" value="1"/>
</dbReference>
<protein>
    <submittedName>
        <fullName evidence="2">Class I SAM-dependent methyltransferase</fullName>
    </submittedName>
</protein>
<dbReference type="AlphaFoldDB" id="A0A7C4TFS9"/>
<dbReference type="InterPro" id="IPR029063">
    <property type="entry name" value="SAM-dependent_MTases_sf"/>
</dbReference>
<sequence>MEKSRWDRFWAKRKTEEIYPPVTDIVEELKRTTQISDKKILEAGAGTGRDGIRLSEEGADVYLLDYSWESLNLIREYLKRNTSNKKWKRIKLILADALNTPFKEGEFDIVFHQGLLEHFSKPDPLLKENYRILKEGGILLVDVPQTLHIYTILKQILIFLGIWFGDWERQFTIESLTRLLKRYRFKLLHFYGDWSRPGVLYKILREVLKKFKIELPMYPKYLGKLTQQFYLWQRELRKKRLFLYTVLSIGVVARKVKF</sequence>
<organism evidence="2">
    <name type="scientific">candidate division WOR-3 bacterium</name>
    <dbReference type="NCBI Taxonomy" id="2052148"/>
    <lineage>
        <taxon>Bacteria</taxon>
        <taxon>Bacteria division WOR-3</taxon>
    </lineage>
</organism>
<reference evidence="2" key="1">
    <citation type="journal article" date="2020" name="mSystems">
        <title>Genome- and Community-Level Interaction Insights into Carbon Utilization and Element Cycling Functions of Hydrothermarchaeota in Hydrothermal Sediment.</title>
        <authorList>
            <person name="Zhou Z."/>
            <person name="Liu Y."/>
            <person name="Xu W."/>
            <person name="Pan J."/>
            <person name="Luo Z.H."/>
            <person name="Li M."/>
        </authorList>
    </citation>
    <scope>NUCLEOTIDE SEQUENCE [LARGE SCALE GENOMIC DNA]</scope>
    <source>
        <strain evidence="2">SpSt-774</strain>
    </source>
</reference>
<keyword evidence="2" id="KW-0489">Methyltransferase</keyword>